<reference evidence="2" key="1">
    <citation type="submission" date="2016-12" db="EMBL/GenBank/DDBJ databases">
        <title>Complete Genome Sequence of Beggiatoa leptomitiformis D-401.</title>
        <authorList>
            <person name="Fomenkov A."/>
            <person name="Vincze T."/>
            <person name="Grabovich M."/>
            <person name="Anton B.P."/>
            <person name="Dubinina G."/>
            <person name="Orlova M."/>
            <person name="Belousova E."/>
            <person name="Roberts R.J."/>
        </authorList>
    </citation>
    <scope>NUCLEOTIDE SEQUENCE [LARGE SCALE GENOMIC DNA]</scope>
    <source>
        <strain evidence="2">D-401</strain>
    </source>
</reference>
<sequence>MLNQLKDVFSVWWQAMLESHRQRLAMRELMCLDNQTLRDLGLQRGNFGSAMLYGRYETALPELMVKPSVKTPDSPLSYTLKHS</sequence>
<protein>
    <recommendedName>
        <fullName evidence="3">DUF1127 domain-containing protein</fullName>
    </recommendedName>
</protein>
<organism evidence="1 2">
    <name type="scientific">Beggiatoa leptomitoformis</name>
    <dbReference type="NCBI Taxonomy" id="288004"/>
    <lineage>
        <taxon>Bacteria</taxon>
        <taxon>Pseudomonadati</taxon>
        <taxon>Pseudomonadota</taxon>
        <taxon>Gammaproteobacteria</taxon>
        <taxon>Thiotrichales</taxon>
        <taxon>Thiotrichaceae</taxon>
        <taxon>Beggiatoa</taxon>
    </lineage>
</organism>
<evidence type="ECO:0000313" key="1">
    <source>
        <dbReference type="EMBL" id="AUI68816.1"/>
    </source>
</evidence>
<evidence type="ECO:0000313" key="2">
    <source>
        <dbReference type="Proteomes" id="UP000234271"/>
    </source>
</evidence>
<dbReference type="KEGG" id="blep:AL038_15345"/>
<dbReference type="OrthoDB" id="9913527at2"/>
<dbReference type="AlphaFoldDB" id="A0A2N9YEE3"/>
<name>A0A2N9YEE3_9GAMM</name>
<dbReference type="RefSeq" id="WP_062154291.1">
    <property type="nucleotide sequence ID" value="NZ_CP012373.2"/>
</dbReference>
<dbReference type="Proteomes" id="UP000234271">
    <property type="component" value="Chromosome"/>
</dbReference>
<evidence type="ECO:0008006" key="3">
    <source>
        <dbReference type="Google" id="ProtNLM"/>
    </source>
</evidence>
<proteinExistence type="predicted"/>
<dbReference type="EMBL" id="CP018889">
    <property type="protein sequence ID" value="AUI68816.1"/>
    <property type="molecule type" value="Genomic_DNA"/>
</dbReference>
<keyword evidence="2" id="KW-1185">Reference proteome</keyword>
<accession>A0A2N9YEE3</accession>
<gene>
    <name evidence="1" type="ORF">BLE401_08915</name>
</gene>